<proteinExistence type="inferred from homology"/>
<evidence type="ECO:0000313" key="11">
    <source>
        <dbReference type="EMBL" id="KFI18444.1"/>
    </source>
</evidence>
<dbReference type="GO" id="GO:0098797">
    <property type="term" value="C:plasma membrane protein complex"/>
    <property type="evidence" value="ECO:0007669"/>
    <property type="project" value="TreeGrafter"/>
</dbReference>
<organism evidence="11 12">
    <name type="scientific">Nitrosococcus oceani C-27</name>
    <dbReference type="NCBI Taxonomy" id="314279"/>
    <lineage>
        <taxon>Bacteria</taxon>
        <taxon>Pseudomonadati</taxon>
        <taxon>Pseudomonadota</taxon>
        <taxon>Gammaproteobacteria</taxon>
        <taxon>Chromatiales</taxon>
        <taxon>Chromatiaceae</taxon>
        <taxon>Nitrosococcus</taxon>
    </lineage>
</organism>
<dbReference type="EMBL" id="JPGN01000080">
    <property type="protein sequence ID" value="KFI18444.1"/>
    <property type="molecule type" value="Genomic_DNA"/>
</dbReference>
<dbReference type="GO" id="GO:0042953">
    <property type="term" value="P:lipoprotein transport"/>
    <property type="evidence" value="ECO:0007669"/>
    <property type="project" value="InterPro"/>
</dbReference>
<evidence type="ECO:0000256" key="1">
    <source>
        <dbReference type="ARBA" id="ARBA00004651"/>
    </source>
</evidence>
<protein>
    <submittedName>
        <fullName evidence="11">Cell division protein FtsX</fullName>
    </submittedName>
</protein>
<dbReference type="InterPro" id="IPR051447">
    <property type="entry name" value="Lipoprotein-release_system"/>
</dbReference>
<dbReference type="Proteomes" id="UP000028839">
    <property type="component" value="Unassembled WGS sequence"/>
</dbReference>
<dbReference type="InterPro" id="IPR025857">
    <property type="entry name" value="MacB_PCD"/>
</dbReference>
<keyword evidence="5 8" id="KW-0812">Transmembrane</keyword>
<keyword evidence="4" id="KW-1003">Cell membrane</keyword>
<evidence type="ECO:0000256" key="7">
    <source>
        <dbReference type="ARBA" id="ARBA00023136"/>
    </source>
</evidence>
<feature type="transmembrane region" description="Helical" evidence="8">
    <location>
        <begin position="20"/>
        <end position="48"/>
    </location>
</feature>
<reference evidence="11 12" key="1">
    <citation type="submission" date="2014-07" db="EMBL/GenBank/DDBJ databases">
        <title>Comparative analysis of Nitrosococcus oceani genome inventories of strains from Pacific and Atlantic gyres.</title>
        <authorList>
            <person name="Lim C.K."/>
            <person name="Wang L."/>
            <person name="Sayavedra-Soto L.A."/>
            <person name="Klotz M.G."/>
        </authorList>
    </citation>
    <scope>NUCLEOTIDE SEQUENCE [LARGE SCALE GENOMIC DNA]</scope>
    <source>
        <strain evidence="11 12">C-27</strain>
    </source>
</reference>
<dbReference type="GO" id="GO:0044874">
    <property type="term" value="P:lipoprotein localization to outer membrane"/>
    <property type="evidence" value="ECO:0007669"/>
    <property type="project" value="TreeGrafter"/>
</dbReference>
<feature type="transmembrane region" description="Helical" evidence="8">
    <location>
        <begin position="316"/>
        <end position="337"/>
    </location>
</feature>
<feature type="domain" description="MacB-like periplasmic core" evidence="10">
    <location>
        <begin position="27"/>
        <end position="244"/>
    </location>
</feature>
<comment type="subcellular location">
    <subcellularLocation>
        <location evidence="1">Cell membrane</location>
        <topology evidence="1">Multi-pass membrane protein</topology>
    </subcellularLocation>
</comment>
<keyword evidence="11" id="KW-0131">Cell cycle</keyword>
<dbReference type="InterPro" id="IPR011925">
    <property type="entry name" value="LolCE_TM"/>
</dbReference>
<evidence type="ECO:0000256" key="8">
    <source>
        <dbReference type="SAM" id="Phobius"/>
    </source>
</evidence>
<evidence type="ECO:0000256" key="5">
    <source>
        <dbReference type="ARBA" id="ARBA00022692"/>
    </source>
</evidence>
<dbReference type="NCBIfam" id="TIGR02212">
    <property type="entry name" value="lolCE"/>
    <property type="match status" value="1"/>
</dbReference>
<dbReference type="PANTHER" id="PTHR30489:SF0">
    <property type="entry name" value="LIPOPROTEIN-RELEASING SYSTEM TRANSMEMBRANE PROTEIN LOLE"/>
    <property type="match status" value="1"/>
</dbReference>
<sequence length="415" mass="45498">MFKPLPLYIGLRYTRAKRRNYFISFISLTSMLGVALGVAALITVLSVMNGFEKELRTRILGMVAHVIVTGPDGTLEHWQALKTQLEENAKIAGIAPFIEGQGMATHRNQVQGTLVRGILPQQEDQVLDIHGKMVAGSLDALRPGSFQIVLGMDLARTLGVFIGDKITLVTPHATTTPAGIIPRLKRVTVAGVFQVGMYEYDSALAIMNLEDAAVLFRIPGKVSGLRLKLDDLFSAPRLARELRETLPGNYRTADWTYQHANFFRALKTEKTVMFVILFLIVAVAAFNIVSTLVMVVTDKQADIAILRTLGATPASIMGIFMVQGTVIGFIGTILGMIGGITLAFNVETVVPQIEALFGVQFLPADVYYISELPSELNWDDVITICSTAFLLCLLVTLYPAWQAARTHPAEALRYE</sequence>
<keyword evidence="3" id="KW-0813">Transport</keyword>
<dbReference type="Pfam" id="PF02687">
    <property type="entry name" value="FtsX"/>
    <property type="match status" value="1"/>
</dbReference>
<feature type="transmembrane region" description="Helical" evidence="8">
    <location>
        <begin position="381"/>
        <end position="401"/>
    </location>
</feature>
<keyword evidence="7 8" id="KW-0472">Membrane</keyword>
<accession>A0A0E2YZ09</accession>
<feature type="transmembrane region" description="Helical" evidence="8">
    <location>
        <begin position="272"/>
        <end position="296"/>
    </location>
</feature>
<comment type="similarity">
    <text evidence="2">Belongs to the ABC-4 integral membrane protein family. LolC/E subfamily.</text>
</comment>
<dbReference type="InterPro" id="IPR003838">
    <property type="entry name" value="ABC3_permease_C"/>
</dbReference>
<evidence type="ECO:0000256" key="3">
    <source>
        <dbReference type="ARBA" id="ARBA00022448"/>
    </source>
</evidence>
<dbReference type="PANTHER" id="PTHR30489">
    <property type="entry name" value="LIPOPROTEIN-RELEASING SYSTEM TRANSMEMBRANE PROTEIN LOLE"/>
    <property type="match status" value="1"/>
</dbReference>
<dbReference type="OrthoDB" id="9808461at2"/>
<dbReference type="HOGENOM" id="CLU_000604_8_1_6"/>
<evidence type="ECO:0000256" key="4">
    <source>
        <dbReference type="ARBA" id="ARBA00022475"/>
    </source>
</evidence>
<evidence type="ECO:0000313" key="12">
    <source>
        <dbReference type="Proteomes" id="UP000028839"/>
    </source>
</evidence>
<name>A0A0E2YZ09_9GAMM</name>
<feature type="domain" description="ABC3 transporter permease C-terminal" evidence="9">
    <location>
        <begin position="275"/>
        <end position="408"/>
    </location>
</feature>
<dbReference type="GO" id="GO:0051301">
    <property type="term" value="P:cell division"/>
    <property type="evidence" value="ECO:0007669"/>
    <property type="project" value="UniProtKB-KW"/>
</dbReference>
<evidence type="ECO:0000259" key="10">
    <source>
        <dbReference type="Pfam" id="PF12704"/>
    </source>
</evidence>
<gene>
    <name evidence="11" type="ORF">IB75_14175</name>
</gene>
<evidence type="ECO:0000256" key="6">
    <source>
        <dbReference type="ARBA" id="ARBA00022989"/>
    </source>
</evidence>
<keyword evidence="6 8" id="KW-1133">Transmembrane helix</keyword>
<evidence type="ECO:0000259" key="9">
    <source>
        <dbReference type="Pfam" id="PF02687"/>
    </source>
</evidence>
<dbReference type="AlphaFoldDB" id="A0A0E2YZ09"/>
<comment type="caution">
    <text evidence="11">The sequence shown here is derived from an EMBL/GenBank/DDBJ whole genome shotgun (WGS) entry which is preliminary data.</text>
</comment>
<dbReference type="Pfam" id="PF12704">
    <property type="entry name" value="MacB_PCD"/>
    <property type="match status" value="1"/>
</dbReference>
<keyword evidence="11" id="KW-0132">Cell division</keyword>
<evidence type="ECO:0000256" key="2">
    <source>
        <dbReference type="ARBA" id="ARBA00005236"/>
    </source>
</evidence>